<accession>A0A099NUK9</accession>
<dbReference type="GO" id="GO:0008195">
    <property type="term" value="F:phosphatidate phosphatase activity"/>
    <property type="evidence" value="ECO:0007669"/>
    <property type="project" value="TreeGrafter"/>
</dbReference>
<evidence type="ECO:0000313" key="5">
    <source>
        <dbReference type="Proteomes" id="UP000029867"/>
    </source>
</evidence>
<feature type="non-terminal residue" evidence="4">
    <location>
        <position position="376"/>
    </location>
</feature>
<evidence type="ECO:0000259" key="3">
    <source>
        <dbReference type="Pfam" id="PF24565"/>
    </source>
</evidence>
<dbReference type="InterPro" id="IPR007651">
    <property type="entry name" value="Lipin_N"/>
</dbReference>
<dbReference type="EMBL" id="JQFK01000429">
    <property type="protein sequence ID" value="KGK35679.1"/>
    <property type="molecule type" value="Genomic_DNA"/>
</dbReference>
<dbReference type="GO" id="GO:0019432">
    <property type="term" value="P:triglyceride biosynthetic process"/>
    <property type="evidence" value="ECO:0007669"/>
    <property type="project" value="TreeGrafter"/>
</dbReference>
<evidence type="ECO:0000259" key="2">
    <source>
        <dbReference type="Pfam" id="PF04571"/>
    </source>
</evidence>
<feature type="region of interest" description="Disordered" evidence="1">
    <location>
        <begin position="317"/>
        <end position="376"/>
    </location>
</feature>
<dbReference type="GO" id="GO:0009062">
    <property type="term" value="P:fatty acid catabolic process"/>
    <property type="evidence" value="ECO:0007669"/>
    <property type="project" value="TreeGrafter"/>
</dbReference>
<dbReference type="InterPro" id="IPR026058">
    <property type="entry name" value="LIPIN"/>
</dbReference>
<dbReference type="HOGENOM" id="CLU_736836_0_0_1"/>
<feature type="compositionally biased region" description="Low complexity" evidence="1">
    <location>
        <begin position="151"/>
        <end position="167"/>
    </location>
</feature>
<reference evidence="5" key="1">
    <citation type="journal article" date="2014" name="Microb. Cell Fact.">
        <title>Exploiting Issatchenkia orientalis SD108 for succinic acid production.</title>
        <authorList>
            <person name="Xiao H."/>
            <person name="Shao Z."/>
            <person name="Jiang Y."/>
            <person name="Dole S."/>
            <person name="Zhao H."/>
        </authorList>
    </citation>
    <scope>NUCLEOTIDE SEQUENCE [LARGE SCALE GENOMIC DNA]</scope>
    <source>
        <strain evidence="5">SD108</strain>
    </source>
</reference>
<protein>
    <submittedName>
        <fullName evidence="4">Uncharacterized protein</fullName>
    </submittedName>
</protein>
<feature type="region of interest" description="Disordered" evidence="1">
    <location>
        <begin position="137"/>
        <end position="167"/>
    </location>
</feature>
<name>A0A099NUK9_PICKU</name>
<feature type="region of interest" description="Disordered" evidence="1">
    <location>
        <begin position="246"/>
        <end position="303"/>
    </location>
</feature>
<feature type="compositionally biased region" description="Polar residues" evidence="1">
    <location>
        <begin position="289"/>
        <end position="303"/>
    </location>
</feature>
<dbReference type="AlphaFoldDB" id="A0A099NUK9"/>
<dbReference type="PANTHER" id="PTHR12181:SF12">
    <property type="entry name" value="PHOSPHATIDATE PHOSPHATASE"/>
    <property type="match status" value="1"/>
</dbReference>
<feature type="domain" description="Nuclear elongation and deformation protein 1-like middle" evidence="3">
    <location>
        <begin position="167"/>
        <end position="247"/>
    </location>
</feature>
<gene>
    <name evidence="4" type="ORF">JL09_g5171</name>
</gene>
<dbReference type="GO" id="GO:0005634">
    <property type="term" value="C:nucleus"/>
    <property type="evidence" value="ECO:0007669"/>
    <property type="project" value="TreeGrafter"/>
</dbReference>
<feature type="region of interest" description="Disordered" evidence="1">
    <location>
        <begin position="103"/>
        <end position="124"/>
    </location>
</feature>
<dbReference type="eggNOG" id="KOG2116">
    <property type="taxonomic scope" value="Eukaryota"/>
</dbReference>
<feature type="compositionally biased region" description="Basic and acidic residues" evidence="1">
    <location>
        <begin position="347"/>
        <end position="361"/>
    </location>
</feature>
<feature type="compositionally biased region" description="Low complexity" evidence="1">
    <location>
        <begin position="246"/>
        <end position="288"/>
    </location>
</feature>
<dbReference type="Pfam" id="PF24565">
    <property type="entry name" value="Ned1_M"/>
    <property type="match status" value="1"/>
</dbReference>
<evidence type="ECO:0000313" key="4">
    <source>
        <dbReference type="EMBL" id="KGK35679.1"/>
    </source>
</evidence>
<dbReference type="Pfam" id="PF04571">
    <property type="entry name" value="Lipin_N"/>
    <property type="match status" value="1"/>
</dbReference>
<sequence>MQYFGRAIGSVSKTWNSINPATLSGAIDVIVVENEVGERHCSPFHVRFGKFQLFRPSQKKVDFIVNGEITDIPMKLNDEGEAFFVFETDGYVPEYLQTSPVVSAVSSPGESPRLKPNPTNGEDLEYLDIGEGLADSNLLTPQGGKAENHDSVSISSSIQSTRMGSMSPIERARSITMKLNIPSRVEANGDIFLDMHGYKSDKQDVHDTDVLVKQLLEEEFGENVDVDAMMNTDMEGNIRILNSESSVYGSSNSPNSTTSVASPTSATSSASATSPTSVDSTTPAASTAFLPSSMPSNQDENGSNRAIAHDITSMSTENKISVPPPQPRSSIDGLSTVPKVESSTEATTKEGDKGNNEDMNKHNVHFKTLRLTPEQL</sequence>
<proteinExistence type="predicted"/>
<evidence type="ECO:0000256" key="1">
    <source>
        <dbReference type="SAM" id="MobiDB-lite"/>
    </source>
</evidence>
<dbReference type="Proteomes" id="UP000029867">
    <property type="component" value="Unassembled WGS sequence"/>
</dbReference>
<dbReference type="PANTHER" id="PTHR12181">
    <property type="entry name" value="LIPIN"/>
    <property type="match status" value="1"/>
</dbReference>
<dbReference type="InterPro" id="IPR057124">
    <property type="entry name" value="Ned1-like_M"/>
</dbReference>
<feature type="domain" description="Lipin N-terminal" evidence="2">
    <location>
        <begin position="1"/>
        <end position="100"/>
    </location>
</feature>
<organism evidence="4 5">
    <name type="scientific">Pichia kudriavzevii</name>
    <name type="common">Yeast</name>
    <name type="synonym">Issatchenkia orientalis</name>
    <dbReference type="NCBI Taxonomy" id="4909"/>
    <lineage>
        <taxon>Eukaryota</taxon>
        <taxon>Fungi</taxon>
        <taxon>Dikarya</taxon>
        <taxon>Ascomycota</taxon>
        <taxon>Saccharomycotina</taxon>
        <taxon>Pichiomycetes</taxon>
        <taxon>Pichiales</taxon>
        <taxon>Pichiaceae</taxon>
        <taxon>Pichia</taxon>
    </lineage>
</organism>
<dbReference type="VEuPathDB" id="FungiDB:C5L36_0C08370"/>
<comment type="caution">
    <text evidence="4">The sequence shown here is derived from an EMBL/GenBank/DDBJ whole genome shotgun (WGS) entry which is preliminary data.</text>
</comment>